<proteinExistence type="predicted"/>
<dbReference type="AlphaFoldDB" id="A0A6C0KZZ0"/>
<organism evidence="2">
    <name type="scientific">viral metagenome</name>
    <dbReference type="NCBI Taxonomy" id="1070528"/>
    <lineage>
        <taxon>unclassified sequences</taxon>
        <taxon>metagenomes</taxon>
        <taxon>organismal metagenomes</taxon>
    </lineage>
</organism>
<dbReference type="InterPro" id="IPR007868">
    <property type="entry name" value="Hom_end_hint"/>
</dbReference>
<evidence type="ECO:0000259" key="1">
    <source>
        <dbReference type="Pfam" id="PF05203"/>
    </source>
</evidence>
<name>A0A6C0KZZ0_9ZZZZ</name>
<sequence length="342" mass="37486">MPSNADTSNAARIQRLKAKTIATYHKLNPSPKGTAYSIKDASIQNDLREGAMPYYQQTTTQTRTLVQDCCNSEPVCVPPGQVSNLQVTYISGTNNTNFVYSMTWNAAPNATSYTVTTTGGAGEIVYSTSGTQAYVHFNDNGDSIFTITAINACGSNPYVYTIPACFPAGTKVHIANGETKNIEDVQVGDLVIGAFGEFNPVLALQHVLVGNSKMYKINDEHVTTDHHPHVSYDKKFYTMDIKTIENSVYGTDMPVINAEGKTEMRHLDGLKKGRIQKLLLGLPLKTIDGSRIVTKIEEVPMAFETKLYNLVTGGSHTYHADGYAVTGWPSEKDFNYDTWSPV</sequence>
<reference evidence="2" key="1">
    <citation type="journal article" date="2020" name="Nature">
        <title>Giant virus diversity and host interactions through global metagenomics.</title>
        <authorList>
            <person name="Schulz F."/>
            <person name="Roux S."/>
            <person name="Paez-Espino D."/>
            <person name="Jungbluth S."/>
            <person name="Walsh D.A."/>
            <person name="Denef V.J."/>
            <person name="McMahon K.D."/>
            <person name="Konstantinidis K.T."/>
            <person name="Eloe-Fadrosh E.A."/>
            <person name="Kyrpides N.C."/>
            <person name="Woyke T."/>
        </authorList>
    </citation>
    <scope>NUCLEOTIDE SEQUENCE</scope>
    <source>
        <strain evidence="2">GVMAG-S-3300013286-35</strain>
    </source>
</reference>
<dbReference type="InterPro" id="IPR036844">
    <property type="entry name" value="Hint_dom_sf"/>
</dbReference>
<dbReference type="Pfam" id="PF05203">
    <property type="entry name" value="Hom_end_hint"/>
    <property type="match status" value="1"/>
</dbReference>
<dbReference type="EMBL" id="MN740996">
    <property type="protein sequence ID" value="QHU22094.1"/>
    <property type="molecule type" value="Genomic_DNA"/>
</dbReference>
<dbReference type="Gene3D" id="2.170.16.10">
    <property type="entry name" value="Hedgehog/Intein (Hint) domain"/>
    <property type="match status" value="1"/>
</dbReference>
<accession>A0A6C0KZZ0</accession>
<evidence type="ECO:0000313" key="2">
    <source>
        <dbReference type="EMBL" id="QHU22094.1"/>
    </source>
</evidence>
<feature type="domain" description="Hom-end-associated Hint" evidence="1">
    <location>
        <begin position="165"/>
        <end position="222"/>
    </location>
</feature>
<dbReference type="SUPFAM" id="SSF51294">
    <property type="entry name" value="Hedgehog/intein (Hint) domain"/>
    <property type="match status" value="1"/>
</dbReference>
<dbReference type="GO" id="GO:0030908">
    <property type="term" value="P:protein splicing"/>
    <property type="evidence" value="ECO:0007669"/>
    <property type="project" value="InterPro"/>
</dbReference>
<protein>
    <recommendedName>
        <fullName evidence="1">Hom-end-associated Hint domain-containing protein</fullName>
    </recommendedName>
</protein>